<dbReference type="PANTHER" id="PTHR33877">
    <property type="entry name" value="SLL1193 PROTEIN"/>
    <property type="match status" value="1"/>
</dbReference>
<organism evidence="2 3">
    <name type="scientific">SAR86 cluster bacterium</name>
    <dbReference type="NCBI Taxonomy" id="2030880"/>
    <lineage>
        <taxon>Bacteria</taxon>
        <taxon>Pseudomonadati</taxon>
        <taxon>Pseudomonadota</taxon>
        <taxon>Gammaproteobacteria</taxon>
        <taxon>SAR86 cluster</taxon>
    </lineage>
</organism>
<keyword evidence="2" id="KW-0255">Endonuclease</keyword>
<dbReference type="InterPro" id="IPR052892">
    <property type="entry name" value="NA-targeting_endonuclease"/>
</dbReference>
<feature type="domain" description="HNH nuclease" evidence="1">
    <location>
        <begin position="84"/>
        <end position="137"/>
    </location>
</feature>
<evidence type="ECO:0000313" key="3">
    <source>
        <dbReference type="Proteomes" id="UP000228987"/>
    </source>
</evidence>
<keyword evidence="2" id="KW-0540">Nuclease</keyword>
<dbReference type="Pfam" id="PF14279">
    <property type="entry name" value="HNH_5"/>
    <property type="match status" value="1"/>
</dbReference>
<name>A0A2A5CGG2_9GAMM</name>
<dbReference type="GO" id="GO:0004519">
    <property type="term" value="F:endonuclease activity"/>
    <property type="evidence" value="ECO:0007669"/>
    <property type="project" value="UniProtKB-KW"/>
</dbReference>
<protein>
    <submittedName>
        <fullName evidence="2">HNH endonuclease</fullName>
    </submittedName>
</protein>
<dbReference type="PANTHER" id="PTHR33877:SF2">
    <property type="entry name" value="OS07G0170200 PROTEIN"/>
    <property type="match status" value="1"/>
</dbReference>
<dbReference type="InterPro" id="IPR003615">
    <property type="entry name" value="HNH_nuc"/>
</dbReference>
<dbReference type="Proteomes" id="UP000228987">
    <property type="component" value="Unassembled WGS sequence"/>
</dbReference>
<reference evidence="3" key="1">
    <citation type="submission" date="2017-08" db="EMBL/GenBank/DDBJ databases">
        <title>A dynamic microbial community with high functional redundancy inhabits the cold, oxic subseafloor aquifer.</title>
        <authorList>
            <person name="Tully B.J."/>
            <person name="Wheat C.G."/>
            <person name="Glazer B.T."/>
            <person name="Huber J.A."/>
        </authorList>
    </citation>
    <scope>NUCLEOTIDE SEQUENCE [LARGE SCALE GENOMIC DNA]</scope>
</reference>
<comment type="caution">
    <text evidence="2">The sequence shown here is derived from an EMBL/GenBank/DDBJ whole genome shotgun (WGS) entry which is preliminary data.</text>
</comment>
<dbReference type="SMART" id="SM00507">
    <property type="entry name" value="HNHc"/>
    <property type="match status" value="1"/>
</dbReference>
<sequence>MDFDDRRSQVLRLNLAGNPIEWLTWQEATTLYARELVTWTLGETIRTVWGGTSRFSGERSFIDLQSIIACAGDVHHNYSKKPALTNRILFRRDQNLCMYCGKEYLDKDLSCDHIMPTSRGGENIWMNVVAACRRCNHFKQNRTPEEAHMELLALPFKPNAAEYLALMNSPRIRADQMEFLKTQFSKKWRLQ</sequence>
<accession>A0A2A5CGG2</accession>
<dbReference type="Gene3D" id="1.10.30.50">
    <property type="match status" value="1"/>
</dbReference>
<dbReference type="EMBL" id="NVWI01000002">
    <property type="protein sequence ID" value="PCJ42954.1"/>
    <property type="molecule type" value="Genomic_DNA"/>
</dbReference>
<dbReference type="CDD" id="cd00085">
    <property type="entry name" value="HNHc"/>
    <property type="match status" value="1"/>
</dbReference>
<gene>
    <name evidence="2" type="ORF">COA71_04075</name>
</gene>
<dbReference type="InterPro" id="IPR029471">
    <property type="entry name" value="HNH_5"/>
</dbReference>
<evidence type="ECO:0000259" key="1">
    <source>
        <dbReference type="SMART" id="SM00507"/>
    </source>
</evidence>
<proteinExistence type="predicted"/>
<dbReference type="AlphaFoldDB" id="A0A2A5CGG2"/>
<keyword evidence="2" id="KW-0378">Hydrolase</keyword>
<evidence type="ECO:0000313" key="2">
    <source>
        <dbReference type="EMBL" id="PCJ42954.1"/>
    </source>
</evidence>